<dbReference type="EC" id="2.2.1.9" evidence="6"/>
<keyword evidence="6" id="KW-0474">Menaquinone biosynthesis</keyword>
<evidence type="ECO:0000256" key="4">
    <source>
        <dbReference type="ARBA" id="ARBA00023052"/>
    </source>
</evidence>
<comment type="similarity">
    <text evidence="6">Belongs to the TPP enzyme family. MenD subfamily.</text>
</comment>
<proteinExistence type="inferred from homology"/>
<comment type="function">
    <text evidence="6">Catalyzes the thiamine diphosphate-dependent decarboxylation of 2-oxoglutarate and the subsequent addition of the resulting succinic semialdehyde-thiamine pyrophosphate anion to isochorismate to yield 2-succinyl-5-enolpyruvyl-6-hydroxy-3-cyclohexene-1-carboxylate (SEPHCHC).</text>
</comment>
<dbReference type="HAMAP" id="MF_01659">
    <property type="entry name" value="MenD"/>
    <property type="match status" value="1"/>
</dbReference>
<comment type="catalytic activity">
    <reaction evidence="6">
        <text>isochorismate + 2-oxoglutarate + H(+) = 5-enolpyruvoyl-6-hydroxy-2-succinyl-cyclohex-3-ene-1-carboxylate + CO2</text>
        <dbReference type="Rhea" id="RHEA:25593"/>
        <dbReference type="ChEBI" id="CHEBI:15378"/>
        <dbReference type="ChEBI" id="CHEBI:16526"/>
        <dbReference type="ChEBI" id="CHEBI:16810"/>
        <dbReference type="ChEBI" id="CHEBI:29780"/>
        <dbReference type="ChEBI" id="CHEBI:58818"/>
        <dbReference type="EC" id="2.2.1.9"/>
    </reaction>
</comment>
<keyword evidence="5 6" id="KW-0464">Manganese</keyword>
<accession>A0ABQ2BCE4</accession>
<dbReference type="Gene3D" id="3.40.50.970">
    <property type="match status" value="2"/>
</dbReference>
<keyword evidence="1 6" id="KW-0808">Transferase</keyword>
<keyword evidence="9" id="KW-1185">Reference proteome</keyword>
<comment type="subunit">
    <text evidence="6">Homodimer.</text>
</comment>
<dbReference type="Proteomes" id="UP000632535">
    <property type="component" value="Unassembled WGS sequence"/>
</dbReference>
<name>A0ABQ2BCE4_9MICO</name>
<evidence type="ECO:0000259" key="7">
    <source>
        <dbReference type="Pfam" id="PF02776"/>
    </source>
</evidence>
<keyword evidence="2 6" id="KW-0479">Metal-binding</keyword>
<dbReference type="CDD" id="cd07037">
    <property type="entry name" value="TPP_PYR_MenD"/>
    <property type="match status" value="1"/>
</dbReference>
<evidence type="ECO:0000256" key="6">
    <source>
        <dbReference type="HAMAP-Rule" id="MF_01659"/>
    </source>
</evidence>
<comment type="cofactor">
    <cofactor evidence="6">
        <name>thiamine diphosphate</name>
        <dbReference type="ChEBI" id="CHEBI:58937"/>
    </cofactor>
    <text evidence="6">Binds 1 thiamine pyrophosphate per subunit.</text>
</comment>
<dbReference type="CDD" id="cd02009">
    <property type="entry name" value="TPP_SHCHC_synthase"/>
    <property type="match status" value="1"/>
</dbReference>
<dbReference type="EMBL" id="BMDG01000015">
    <property type="protein sequence ID" value="GGI11529.1"/>
    <property type="molecule type" value="Genomic_DNA"/>
</dbReference>
<sequence length="611" mass="61929">MSAGVPPSVAAARALVVDLAGRGVRDVVLAPGSRSAPLAYALAEAADAGRLTLHVRVDERSAGFLALGLARASEPVDGGPGDGPVHLPRPVAVVTTSGTAVANLHPAVLEAHHAGVPLVLLTADRPHELRGTGASQTTDQVGIFGPAVRYAVDVPAPDGREGELRDLLATTGRALAAAQGLRDRHPGPVHVNLAFRDPLHPAAVLEPPPPQETWPDGFRRTVVVPPAPGPGADPALGGDPARTLVVAGDGAGPGARTIAEAQGWPLLAEPSSGACGGPNAVAAYRCVLAVDELTRDVEQVVVLGRPTLSRPVQRLLGRPDVTVTVVAPGGGPWPDAARHAERVVTSLAESWSAPAPHEGSPGGGPGEFLARWRAAGRAAAAVVDEATADDAVAGELVDAAHAPLAVARAVASVLGPNDLLVVGSSNPVRDLDLVLGLDHPQAGDLPDVVANRGLAGIDGTVSTALGVAHSAARLGRRTRALVGDLTFLHDVGGLLRGPDEPSVDLEIVVVNDDGGSIFATLEHGELAAASPAGASTFERVFGTPHGATLAQLCAGYGVDHQLVGDVGSLRHALQAPSRGVQVIEVRVPRADRLAETRDLAGRVAAAVRAAL</sequence>
<dbReference type="RefSeq" id="WP_188525184.1">
    <property type="nucleotide sequence ID" value="NZ_BMDG01000015.1"/>
</dbReference>
<dbReference type="PANTHER" id="PTHR42916">
    <property type="entry name" value="2-SUCCINYL-5-ENOLPYRUVYL-6-HYDROXY-3-CYCLOHEXENE-1-CARBOXYLATE SYNTHASE"/>
    <property type="match status" value="1"/>
</dbReference>
<dbReference type="InterPro" id="IPR004433">
    <property type="entry name" value="MenaQ_synth_MenD"/>
</dbReference>
<keyword evidence="3 6" id="KW-0460">Magnesium</keyword>
<evidence type="ECO:0000313" key="8">
    <source>
        <dbReference type="EMBL" id="GGI11529.1"/>
    </source>
</evidence>
<dbReference type="Pfam" id="PF02776">
    <property type="entry name" value="TPP_enzyme_N"/>
    <property type="match status" value="1"/>
</dbReference>
<comment type="caution">
    <text evidence="8">The sequence shown here is derived from an EMBL/GenBank/DDBJ whole genome shotgun (WGS) entry which is preliminary data.</text>
</comment>
<dbReference type="Gene3D" id="3.40.50.1220">
    <property type="entry name" value="TPP-binding domain"/>
    <property type="match status" value="1"/>
</dbReference>
<dbReference type="InterPro" id="IPR012001">
    <property type="entry name" value="Thiamin_PyroP_enz_TPP-bd_dom"/>
</dbReference>
<dbReference type="PANTHER" id="PTHR42916:SF1">
    <property type="entry name" value="PROTEIN PHYLLO, CHLOROPLASTIC"/>
    <property type="match status" value="1"/>
</dbReference>
<dbReference type="NCBIfam" id="TIGR00173">
    <property type="entry name" value="menD"/>
    <property type="match status" value="1"/>
</dbReference>
<comment type="pathway">
    <text evidence="6">Quinol/quinone metabolism; 1,4-dihydroxy-2-naphthoate biosynthesis; 1,4-dihydroxy-2-naphthoate from chorismate: step 2/7.</text>
</comment>
<gene>
    <name evidence="6 8" type="primary">menD</name>
    <name evidence="8" type="ORF">GCM10007368_36650</name>
</gene>
<evidence type="ECO:0000313" key="9">
    <source>
        <dbReference type="Proteomes" id="UP000632535"/>
    </source>
</evidence>
<dbReference type="InterPro" id="IPR029061">
    <property type="entry name" value="THDP-binding"/>
</dbReference>
<protein>
    <recommendedName>
        <fullName evidence="6">2-succinyl-5-enolpyruvyl-6-hydroxy-3-cyclohexene-1-carboxylate synthase</fullName>
        <shortName evidence="6">SEPHCHC synthase</shortName>
        <ecNumber evidence="6">2.2.1.9</ecNumber>
    </recommendedName>
    <alternativeName>
        <fullName evidence="6">Menaquinone biosynthesis protein MenD</fullName>
    </alternativeName>
</protein>
<comment type="pathway">
    <text evidence="6">Quinol/quinone metabolism; menaquinone biosynthesis.</text>
</comment>
<dbReference type="PIRSF" id="PIRSF004983">
    <property type="entry name" value="MenD"/>
    <property type="match status" value="1"/>
</dbReference>
<reference evidence="9" key="1">
    <citation type="journal article" date="2019" name="Int. J. Syst. Evol. Microbiol.">
        <title>The Global Catalogue of Microorganisms (GCM) 10K type strain sequencing project: providing services to taxonomists for standard genome sequencing and annotation.</title>
        <authorList>
            <consortium name="The Broad Institute Genomics Platform"/>
            <consortium name="The Broad Institute Genome Sequencing Center for Infectious Disease"/>
            <person name="Wu L."/>
            <person name="Ma J."/>
        </authorList>
    </citation>
    <scope>NUCLEOTIDE SEQUENCE [LARGE SCALE GENOMIC DNA]</scope>
    <source>
        <strain evidence="9">CCM 8653</strain>
    </source>
</reference>
<keyword evidence="4 6" id="KW-0786">Thiamine pyrophosphate</keyword>
<feature type="domain" description="Thiamine pyrophosphate enzyme N-terminal TPP-binding" evidence="7">
    <location>
        <begin position="12"/>
        <end position="142"/>
    </location>
</feature>
<organism evidence="8 9">
    <name type="scientific">Isoptericola cucumis</name>
    <dbReference type="NCBI Taxonomy" id="1776856"/>
    <lineage>
        <taxon>Bacteria</taxon>
        <taxon>Bacillati</taxon>
        <taxon>Actinomycetota</taxon>
        <taxon>Actinomycetes</taxon>
        <taxon>Micrococcales</taxon>
        <taxon>Promicromonosporaceae</taxon>
        <taxon>Isoptericola</taxon>
    </lineage>
</organism>
<dbReference type="SUPFAM" id="SSF52518">
    <property type="entry name" value="Thiamin diphosphate-binding fold (THDP-binding)"/>
    <property type="match status" value="2"/>
</dbReference>
<evidence type="ECO:0000256" key="3">
    <source>
        <dbReference type="ARBA" id="ARBA00022842"/>
    </source>
</evidence>
<evidence type="ECO:0000256" key="5">
    <source>
        <dbReference type="ARBA" id="ARBA00023211"/>
    </source>
</evidence>
<evidence type="ECO:0000256" key="1">
    <source>
        <dbReference type="ARBA" id="ARBA00022679"/>
    </source>
</evidence>
<evidence type="ECO:0000256" key="2">
    <source>
        <dbReference type="ARBA" id="ARBA00022723"/>
    </source>
</evidence>
<comment type="cofactor">
    <cofactor evidence="6">
        <name>Mg(2+)</name>
        <dbReference type="ChEBI" id="CHEBI:18420"/>
    </cofactor>
    <cofactor evidence="6">
        <name>Mn(2+)</name>
        <dbReference type="ChEBI" id="CHEBI:29035"/>
    </cofactor>
</comment>